<accession>A0ABW5BPK4</accession>
<dbReference type="InterPro" id="IPR050832">
    <property type="entry name" value="Bact_Acetyltransf"/>
</dbReference>
<dbReference type="PANTHER" id="PTHR43877">
    <property type="entry name" value="AMINOALKYLPHOSPHONATE N-ACETYLTRANSFERASE-RELATED-RELATED"/>
    <property type="match status" value="1"/>
</dbReference>
<sequence length="152" mass="17405">MVMENISVIRADESNVQEAAGLFDLYRQFYGQKSAIESCTEYLQERQRLDESTVFFAKDTNGNVLGFTQLYPAFSSISLRRDLVLNDLFVLEKARGRGIARKLLQAAKEHAQKVNSKGLLLETDILNANAQALYESFGFERITDHYFYYLNV</sequence>
<proteinExistence type="predicted"/>
<dbReference type="Pfam" id="PF00583">
    <property type="entry name" value="Acetyltransf_1"/>
    <property type="match status" value="1"/>
</dbReference>
<evidence type="ECO:0000256" key="2">
    <source>
        <dbReference type="ARBA" id="ARBA00023315"/>
    </source>
</evidence>
<dbReference type="PROSITE" id="PS51186">
    <property type="entry name" value="GNAT"/>
    <property type="match status" value="1"/>
</dbReference>
<dbReference type="EC" id="2.3.1.-" evidence="4"/>
<protein>
    <submittedName>
        <fullName evidence="4">GNAT family N-acetyltransferase</fullName>
        <ecNumber evidence="4">2.3.1.-</ecNumber>
    </submittedName>
</protein>
<evidence type="ECO:0000256" key="1">
    <source>
        <dbReference type="ARBA" id="ARBA00022679"/>
    </source>
</evidence>
<dbReference type="CDD" id="cd04301">
    <property type="entry name" value="NAT_SF"/>
    <property type="match status" value="1"/>
</dbReference>
<evidence type="ECO:0000259" key="3">
    <source>
        <dbReference type="PROSITE" id="PS51186"/>
    </source>
</evidence>
<dbReference type="SUPFAM" id="SSF55729">
    <property type="entry name" value="Acyl-CoA N-acyltransferases (Nat)"/>
    <property type="match status" value="1"/>
</dbReference>
<evidence type="ECO:0000313" key="4">
    <source>
        <dbReference type="EMBL" id="MFD2208097.1"/>
    </source>
</evidence>
<dbReference type="InterPro" id="IPR000182">
    <property type="entry name" value="GNAT_dom"/>
</dbReference>
<dbReference type="Proteomes" id="UP001597294">
    <property type="component" value="Unassembled WGS sequence"/>
</dbReference>
<dbReference type="GO" id="GO:0016746">
    <property type="term" value="F:acyltransferase activity"/>
    <property type="evidence" value="ECO:0007669"/>
    <property type="project" value="UniProtKB-KW"/>
</dbReference>
<gene>
    <name evidence="4" type="ORF">ACFSKO_20960</name>
</gene>
<keyword evidence="2 4" id="KW-0012">Acyltransferase</keyword>
<reference evidence="5" key="1">
    <citation type="journal article" date="2019" name="Int. J. Syst. Evol. Microbiol.">
        <title>The Global Catalogue of Microorganisms (GCM) 10K type strain sequencing project: providing services to taxonomists for standard genome sequencing and annotation.</title>
        <authorList>
            <consortium name="The Broad Institute Genomics Platform"/>
            <consortium name="The Broad Institute Genome Sequencing Center for Infectious Disease"/>
            <person name="Wu L."/>
            <person name="Ma J."/>
        </authorList>
    </citation>
    <scope>NUCLEOTIDE SEQUENCE [LARGE SCALE GENOMIC DNA]</scope>
    <source>
        <strain evidence="5">CGMCC 4.7192</strain>
    </source>
</reference>
<keyword evidence="1 4" id="KW-0808">Transferase</keyword>
<name>A0ABW5BPK4_9PROT</name>
<dbReference type="InterPro" id="IPR016181">
    <property type="entry name" value="Acyl_CoA_acyltransferase"/>
</dbReference>
<keyword evidence="5" id="KW-1185">Reference proteome</keyword>
<dbReference type="EMBL" id="JBHUII010000013">
    <property type="protein sequence ID" value="MFD2208097.1"/>
    <property type="molecule type" value="Genomic_DNA"/>
</dbReference>
<evidence type="ECO:0000313" key="5">
    <source>
        <dbReference type="Proteomes" id="UP001597294"/>
    </source>
</evidence>
<dbReference type="PANTHER" id="PTHR43877:SF2">
    <property type="entry name" value="AMINOALKYLPHOSPHONATE N-ACETYLTRANSFERASE-RELATED"/>
    <property type="match status" value="1"/>
</dbReference>
<dbReference type="Gene3D" id="3.40.630.30">
    <property type="match status" value="1"/>
</dbReference>
<comment type="caution">
    <text evidence="4">The sequence shown here is derived from an EMBL/GenBank/DDBJ whole genome shotgun (WGS) entry which is preliminary data.</text>
</comment>
<feature type="domain" description="N-acetyltransferase" evidence="3">
    <location>
        <begin position="7"/>
        <end position="152"/>
    </location>
</feature>
<organism evidence="4 5">
    <name type="scientific">Kiloniella antarctica</name>
    <dbReference type="NCBI Taxonomy" id="1550907"/>
    <lineage>
        <taxon>Bacteria</taxon>
        <taxon>Pseudomonadati</taxon>
        <taxon>Pseudomonadota</taxon>
        <taxon>Alphaproteobacteria</taxon>
        <taxon>Rhodospirillales</taxon>
        <taxon>Kiloniellaceae</taxon>
        <taxon>Kiloniella</taxon>
    </lineage>
</organism>